<comment type="caution">
    <text evidence="10">The sequence shown here is derived from an EMBL/GenBank/DDBJ whole genome shotgun (WGS) entry which is preliminary data.</text>
</comment>
<evidence type="ECO:0000313" key="11">
    <source>
        <dbReference type="Proteomes" id="UP000807353"/>
    </source>
</evidence>
<feature type="domain" description="Tyrosinase copper-binding" evidence="8">
    <location>
        <begin position="167"/>
        <end position="184"/>
    </location>
</feature>
<dbReference type="InterPro" id="IPR002227">
    <property type="entry name" value="Tyrosinase_Cu-bd"/>
</dbReference>
<evidence type="ECO:0000256" key="3">
    <source>
        <dbReference type="ARBA" id="ARBA00022723"/>
    </source>
</evidence>
<dbReference type="Pfam" id="PF00264">
    <property type="entry name" value="Tyrosinase"/>
    <property type="match status" value="1"/>
</dbReference>
<comment type="catalytic activity">
    <reaction evidence="7">
        <text>L-tyrosine + O2 = L-dopaquinone + H2O</text>
        <dbReference type="Rhea" id="RHEA:18117"/>
        <dbReference type="ChEBI" id="CHEBI:15377"/>
        <dbReference type="ChEBI" id="CHEBI:15379"/>
        <dbReference type="ChEBI" id="CHEBI:57924"/>
        <dbReference type="ChEBI" id="CHEBI:58315"/>
        <dbReference type="EC" id="1.14.18.1"/>
    </reaction>
</comment>
<accession>A0A9P5XZM4</accession>
<dbReference type="GO" id="GO:0004503">
    <property type="term" value="F:tyrosinase activity"/>
    <property type="evidence" value="ECO:0007669"/>
    <property type="project" value="UniProtKB-EC"/>
</dbReference>
<evidence type="ECO:0000256" key="4">
    <source>
        <dbReference type="ARBA" id="ARBA00023008"/>
    </source>
</evidence>
<dbReference type="SUPFAM" id="SSF48056">
    <property type="entry name" value="Di-copper centre-containing domain"/>
    <property type="match status" value="1"/>
</dbReference>
<dbReference type="PANTHER" id="PTHR11474:SF76">
    <property type="entry name" value="SHKT DOMAIN-CONTAINING PROTEIN"/>
    <property type="match status" value="1"/>
</dbReference>
<dbReference type="PRINTS" id="PR00092">
    <property type="entry name" value="TYROSINASE"/>
</dbReference>
<evidence type="ECO:0000256" key="7">
    <source>
        <dbReference type="ARBA" id="ARBA00048881"/>
    </source>
</evidence>
<dbReference type="InterPro" id="IPR050316">
    <property type="entry name" value="Tyrosinase/Hemocyanin"/>
</dbReference>
<keyword evidence="4" id="KW-0186">Copper</keyword>
<dbReference type="Gene3D" id="1.10.1280.10">
    <property type="entry name" value="Di-copper center containing domain from catechol oxidase"/>
    <property type="match status" value="1"/>
</dbReference>
<dbReference type="PANTHER" id="PTHR11474">
    <property type="entry name" value="TYROSINASE FAMILY MEMBER"/>
    <property type="match status" value="1"/>
</dbReference>
<evidence type="ECO:0000256" key="5">
    <source>
        <dbReference type="ARBA" id="ARBA00023101"/>
    </source>
</evidence>
<sequence>MAAPEHPTWSNYITALMTTPYWIEPPAKREQVGGIWIEKMKEYNVDLSSYASVKEYAVTIYYHLTSRSMPLTDDQTQFWPQQALDAFRLWVNEGLRETDSDPIVPSDAIPIAPRPVEAPLRIRRDILTLTELELNIYRAKLDDVLRVKDLHSPWQYLCLVHSDWCLHYQEAFLPWHRVHVAYVESLIDLPIPYWNFFAADSATYGHPSSGIPQAFLDDTYTHPTTGEQRPNPLKYALAKDGLSKNGISPYPVRDPLLADPKAGTKDQRSDKVKMTELFLRQISDALAFPVFSHPQGAVGYPWANIAVFDPPQRDCDYPYRGVNFDGLFEQPHDNYHGWIGPDMADNAYTAFDPIFWSYHANVDRIFEIWRKAHLDAKYSSQFPLRPFVGNGRDIRIDMEEPRSWAFTSIGDVARDSKVLGYAFGEPKYPDYGYATTRIPHASSGTTNNLPLGVVPGADEEDAVPYIVFDKIGCTMDSFSIDVFLVPEGSTFSLTTSQDDTSSFTPNNPHYVGRMMRLGMGTSTNSDRCIRGRGITRVLNGQRCAQALGLKEGSDVKLVQLVRNVADGNIVDETEWKKWDGFEGEIVWGMPMGA</sequence>
<dbReference type="InterPro" id="IPR008922">
    <property type="entry name" value="Di-copper_centre_dom_sf"/>
</dbReference>
<protein>
    <recommendedName>
        <fullName evidence="2">tyrosinase</fullName>
        <ecNumber evidence="2">1.14.18.1</ecNumber>
    </recommendedName>
</protein>
<dbReference type="PROSITE" id="PS00498">
    <property type="entry name" value="TYROSINASE_2"/>
    <property type="match status" value="1"/>
</dbReference>
<dbReference type="GO" id="GO:0042438">
    <property type="term" value="P:melanin biosynthetic process"/>
    <property type="evidence" value="ECO:0007669"/>
    <property type="project" value="UniProtKB-KW"/>
</dbReference>
<evidence type="ECO:0000259" key="9">
    <source>
        <dbReference type="PROSITE" id="PS00498"/>
    </source>
</evidence>
<organism evidence="10 11">
    <name type="scientific">Collybia nuda</name>
    <dbReference type="NCBI Taxonomy" id="64659"/>
    <lineage>
        <taxon>Eukaryota</taxon>
        <taxon>Fungi</taxon>
        <taxon>Dikarya</taxon>
        <taxon>Basidiomycota</taxon>
        <taxon>Agaricomycotina</taxon>
        <taxon>Agaricomycetes</taxon>
        <taxon>Agaricomycetidae</taxon>
        <taxon>Agaricales</taxon>
        <taxon>Tricholomatineae</taxon>
        <taxon>Clitocybaceae</taxon>
        <taxon>Collybia</taxon>
    </lineage>
</organism>
<evidence type="ECO:0000259" key="8">
    <source>
        <dbReference type="PROSITE" id="PS00497"/>
    </source>
</evidence>
<comment type="similarity">
    <text evidence="1">Belongs to the tyrosinase family.</text>
</comment>
<evidence type="ECO:0000313" key="10">
    <source>
        <dbReference type="EMBL" id="KAF9459658.1"/>
    </source>
</evidence>
<dbReference type="EC" id="1.14.18.1" evidence="2"/>
<gene>
    <name evidence="10" type="ORF">BDZ94DRAFT_1267717</name>
</gene>
<reference evidence="10" key="1">
    <citation type="submission" date="2020-11" db="EMBL/GenBank/DDBJ databases">
        <authorList>
            <consortium name="DOE Joint Genome Institute"/>
            <person name="Ahrendt S."/>
            <person name="Riley R."/>
            <person name="Andreopoulos W."/>
            <person name="Labutti K."/>
            <person name="Pangilinan J."/>
            <person name="Ruiz-Duenas F.J."/>
            <person name="Barrasa J.M."/>
            <person name="Sanchez-Garcia M."/>
            <person name="Camarero S."/>
            <person name="Miyauchi S."/>
            <person name="Serrano A."/>
            <person name="Linde D."/>
            <person name="Babiker R."/>
            <person name="Drula E."/>
            <person name="Ayuso-Fernandez I."/>
            <person name="Pacheco R."/>
            <person name="Padilla G."/>
            <person name="Ferreira P."/>
            <person name="Barriuso J."/>
            <person name="Kellner H."/>
            <person name="Castanera R."/>
            <person name="Alfaro M."/>
            <person name="Ramirez L."/>
            <person name="Pisabarro A.G."/>
            <person name="Kuo A."/>
            <person name="Tritt A."/>
            <person name="Lipzen A."/>
            <person name="He G."/>
            <person name="Yan M."/>
            <person name="Ng V."/>
            <person name="Cullen D."/>
            <person name="Martin F."/>
            <person name="Rosso M.-N."/>
            <person name="Henrissat B."/>
            <person name="Hibbett D."/>
            <person name="Martinez A.T."/>
            <person name="Grigoriev I.V."/>
        </authorList>
    </citation>
    <scope>NUCLEOTIDE SEQUENCE</scope>
    <source>
        <strain evidence="10">CBS 247.69</strain>
    </source>
</reference>
<evidence type="ECO:0000256" key="6">
    <source>
        <dbReference type="ARBA" id="ARBA00048233"/>
    </source>
</evidence>
<keyword evidence="11" id="KW-1185">Reference proteome</keyword>
<evidence type="ECO:0000256" key="2">
    <source>
        <dbReference type="ARBA" id="ARBA00011906"/>
    </source>
</evidence>
<proteinExistence type="inferred from homology"/>
<dbReference type="GO" id="GO:0046872">
    <property type="term" value="F:metal ion binding"/>
    <property type="evidence" value="ECO:0007669"/>
    <property type="project" value="UniProtKB-KW"/>
</dbReference>
<dbReference type="PROSITE" id="PS00497">
    <property type="entry name" value="TYROSINASE_1"/>
    <property type="match status" value="1"/>
</dbReference>
<feature type="domain" description="Tyrosinase copper-binding" evidence="9">
    <location>
        <begin position="352"/>
        <end position="363"/>
    </location>
</feature>
<dbReference type="AlphaFoldDB" id="A0A9P5XZM4"/>
<evidence type="ECO:0000256" key="1">
    <source>
        <dbReference type="ARBA" id="ARBA00009928"/>
    </source>
</evidence>
<dbReference type="EMBL" id="MU150312">
    <property type="protein sequence ID" value="KAF9459658.1"/>
    <property type="molecule type" value="Genomic_DNA"/>
</dbReference>
<comment type="catalytic activity">
    <reaction evidence="6">
        <text>2 L-dopa + O2 = 2 L-dopaquinone + 2 H2O</text>
        <dbReference type="Rhea" id="RHEA:34287"/>
        <dbReference type="ChEBI" id="CHEBI:15377"/>
        <dbReference type="ChEBI" id="CHEBI:15379"/>
        <dbReference type="ChEBI" id="CHEBI:57504"/>
        <dbReference type="ChEBI" id="CHEBI:57924"/>
        <dbReference type="EC" id="1.14.18.1"/>
    </reaction>
</comment>
<name>A0A9P5XZM4_9AGAR</name>
<dbReference type="OrthoDB" id="6132182at2759"/>
<dbReference type="Proteomes" id="UP000807353">
    <property type="component" value="Unassembled WGS sequence"/>
</dbReference>
<keyword evidence="5" id="KW-0470">Melanin biosynthesis</keyword>
<keyword evidence="3" id="KW-0479">Metal-binding</keyword>